<organism evidence="1 2">
    <name type="scientific">Romanomermis culicivorax</name>
    <name type="common">Nematode worm</name>
    <dbReference type="NCBI Taxonomy" id="13658"/>
    <lineage>
        <taxon>Eukaryota</taxon>
        <taxon>Metazoa</taxon>
        <taxon>Ecdysozoa</taxon>
        <taxon>Nematoda</taxon>
        <taxon>Enoplea</taxon>
        <taxon>Dorylaimia</taxon>
        <taxon>Mermithida</taxon>
        <taxon>Mermithoidea</taxon>
        <taxon>Mermithidae</taxon>
        <taxon>Romanomermis</taxon>
    </lineage>
</organism>
<sequence length="82" mass="9738">MNNVEKKDFFPDLQKKVYGKKEKLGESGFIWRFWGLKTQNRADSMSLILTTFVCLERDDHLSLEIIMFTQKMLIFKQETMGN</sequence>
<reference evidence="2" key="1">
    <citation type="submission" date="2022-11" db="UniProtKB">
        <authorList>
            <consortium name="WormBaseParasite"/>
        </authorList>
    </citation>
    <scope>IDENTIFICATION</scope>
</reference>
<keyword evidence="1" id="KW-1185">Reference proteome</keyword>
<protein>
    <submittedName>
        <fullName evidence="2">Uncharacterized protein</fullName>
    </submittedName>
</protein>
<dbReference type="WBParaSite" id="nRc.2.0.1.t37097-RA">
    <property type="protein sequence ID" value="nRc.2.0.1.t37097-RA"/>
    <property type="gene ID" value="nRc.2.0.1.g37097"/>
</dbReference>
<accession>A0A915KEF7</accession>
<dbReference type="AlphaFoldDB" id="A0A915KEF7"/>
<proteinExistence type="predicted"/>
<evidence type="ECO:0000313" key="1">
    <source>
        <dbReference type="Proteomes" id="UP000887565"/>
    </source>
</evidence>
<dbReference type="Proteomes" id="UP000887565">
    <property type="component" value="Unplaced"/>
</dbReference>
<name>A0A915KEF7_ROMCU</name>
<evidence type="ECO:0000313" key="2">
    <source>
        <dbReference type="WBParaSite" id="nRc.2.0.1.t37097-RA"/>
    </source>
</evidence>